<evidence type="ECO:0000256" key="5">
    <source>
        <dbReference type="ARBA" id="ARBA00022606"/>
    </source>
</evidence>
<dbReference type="InterPro" id="IPR036890">
    <property type="entry name" value="HATPase_C_sf"/>
</dbReference>
<dbReference type="SUPFAM" id="SSF55781">
    <property type="entry name" value="GAF domain-like"/>
    <property type="match status" value="1"/>
</dbReference>
<dbReference type="Pfam" id="PF01590">
    <property type="entry name" value="GAF"/>
    <property type="match status" value="1"/>
</dbReference>
<evidence type="ECO:0000256" key="9">
    <source>
        <dbReference type="ARBA" id="ARBA00022737"/>
    </source>
</evidence>
<name>A0A4Z1CHU8_9RHOB</name>
<dbReference type="AlphaFoldDB" id="A0A4Z1CHU8"/>
<evidence type="ECO:0000256" key="2">
    <source>
        <dbReference type="ARBA" id="ARBA00012438"/>
    </source>
</evidence>
<evidence type="ECO:0000259" key="17">
    <source>
        <dbReference type="PROSITE" id="PS50113"/>
    </source>
</evidence>
<accession>A0A4Z1CHU8</accession>
<dbReference type="EC" id="2.7.13.3" evidence="2"/>
<comment type="caution">
    <text evidence="18">The sequence shown here is derived from an EMBL/GenBank/DDBJ whole genome shotgun (WGS) entry which is preliminary data.</text>
</comment>
<keyword evidence="6" id="KW-0285">Flavoprotein</keyword>
<dbReference type="Proteomes" id="UP000297972">
    <property type="component" value="Unassembled WGS sequence"/>
</dbReference>
<evidence type="ECO:0000256" key="13">
    <source>
        <dbReference type="ARBA" id="ARBA00022991"/>
    </source>
</evidence>
<keyword evidence="3" id="KW-0600">Photoreceptor protein</keyword>
<evidence type="ECO:0000256" key="8">
    <source>
        <dbReference type="ARBA" id="ARBA00022679"/>
    </source>
</evidence>
<keyword evidence="10" id="KW-0547">Nucleotide-binding</keyword>
<reference evidence="18 19" key="1">
    <citation type="submission" date="2019-03" db="EMBL/GenBank/DDBJ databases">
        <authorList>
            <person name="Li J."/>
        </authorList>
    </citation>
    <scope>NUCLEOTIDE SEQUENCE [LARGE SCALE GENOMIC DNA]</scope>
    <source>
        <strain evidence="18 19">3058</strain>
    </source>
</reference>
<dbReference type="InterPro" id="IPR013656">
    <property type="entry name" value="PAS_4"/>
</dbReference>
<dbReference type="InterPro" id="IPR000014">
    <property type="entry name" value="PAS"/>
</dbReference>
<dbReference type="Gene3D" id="3.30.450.20">
    <property type="entry name" value="PAS domain"/>
    <property type="match status" value="2"/>
</dbReference>
<organism evidence="18 19">
    <name type="scientific">Paracoccus liaowanqingii</name>
    <dbReference type="NCBI Taxonomy" id="2560053"/>
    <lineage>
        <taxon>Bacteria</taxon>
        <taxon>Pseudomonadati</taxon>
        <taxon>Pseudomonadota</taxon>
        <taxon>Alphaproteobacteria</taxon>
        <taxon>Rhodobacterales</taxon>
        <taxon>Paracoccaceae</taxon>
        <taxon>Paracoccus</taxon>
    </lineage>
</organism>
<evidence type="ECO:0000256" key="1">
    <source>
        <dbReference type="ARBA" id="ARBA00000085"/>
    </source>
</evidence>
<dbReference type="InterPro" id="IPR011102">
    <property type="entry name" value="Sig_transdc_His_kinase_HWE"/>
</dbReference>
<gene>
    <name evidence="18" type="ORF">E4L95_08695</name>
</gene>
<evidence type="ECO:0000256" key="6">
    <source>
        <dbReference type="ARBA" id="ARBA00022630"/>
    </source>
</evidence>
<evidence type="ECO:0000256" key="12">
    <source>
        <dbReference type="ARBA" id="ARBA00022840"/>
    </source>
</evidence>
<evidence type="ECO:0000256" key="11">
    <source>
        <dbReference type="ARBA" id="ARBA00022777"/>
    </source>
</evidence>
<dbReference type="OrthoDB" id="9816309at2"/>
<feature type="domain" description="PAS" evidence="16">
    <location>
        <begin position="180"/>
        <end position="237"/>
    </location>
</feature>
<evidence type="ECO:0000256" key="4">
    <source>
        <dbReference type="ARBA" id="ARBA00022553"/>
    </source>
</evidence>
<dbReference type="SMART" id="SM00065">
    <property type="entry name" value="GAF"/>
    <property type="match status" value="1"/>
</dbReference>
<dbReference type="SUPFAM" id="SSF55785">
    <property type="entry name" value="PYP-like sensor domain (PAS domain)"/>
    <property type="match status" value="2"/>
</dbReference>
<feature type="domain" description="PAC" evidence="17">
    <location>
        <begin position="373"/>
        <end position="426"/>
    </location>
</feature>
<evidence type="ECO:0000256" key="14">
    <source>
        <dbReference type="ARBA" id="ARBA00023026"/>
    </source>
</evidence>
<keyword evidence="14" id="KW-0843">Virulence</keyword>
<dbReference type="InterPro" id="IPR035965">
    <property type="entry name" value="PAS-like_dom_sf"/>
</dbReference>
<evidence type="ECO:0000313" key="18">
    <source>
        <dbReference type="EMBL" id="TGN61896.1"/>
    </source>
</evidence>
<dbReference type="InterPro" id="IPR000700">
    <property type="entry name" value="PAS-assoc_C"/>
</dbReference>
<keyword evidence="11" id="KW-0418">Kinase</keyword>
<dbReference type="PANTHER" id="PTHR41523">
    <property type="entry name" value="TWO-COMPONENT SYSTEM SENSOR PROTEIN"/>
    <property type="match status" value="1"/>
</dbReference>
<evidence type="ECO:0000256" key="7">
    <source>
        <dbReference type="ARBA" id="ARBA00022643"/>
    </source>
</evidence>
<keyword evidence="12" id="KW-0067">ATP-binding</keyword>
<dbReference type="SMART" id="SM00091">
    <property type="entry name" value="PAS"/>
    <property type="match status" value="2"/>
</dbReference>
<evidence type="ECO:0000256" key="3">
    <source>
        <dbReference type="ARBA" id="ARBA00022543"/>
    </source>
</evidence>
<dbReference type="Pfam" id="PF08448">
    <property type="entry name" value="PAS_4"/>
    <property type="match status" value="1"/>
</dbReference>
<comment type="catalytic activity">
    <reaction evidence="1">
        <text>ATP + protein L-histidine = ADP + protein N-phospho-L-histidine.</text>
        <dbReference type="EC" id="2.7.13.3"/>
    </reaction>
</comment>
<evidence type="ECO:0000256" key="10">
    <source>
        <dbReference type="ARBA" id="ARBA00022741"/>
    </source>
</evidence>
<dbReference type="EMBL" id="SRPG01000065">
    <property type="protein sequence ID" value="TGN61896.1"/>
    <property type="molecule type" value="Genomic_DNA"/>
</dbReference>
<dbReference type="CDD" id="cd00130">
    <property type="entry name" value="PAS"/>
    <property type="match status" value="2"/>
</dbReference>
<keyword evidence="9" id="KW-0677">Repeat</keyword>
<dbReference type="GO" id="GO:0005524">
    <property type="term" value="F:ATP binding"/>
    <property type="evidence" value="ECO:0007669"/>
    <property type="project" value="UniProtKB-KW"/>
</dbReference>
<dbReference type="GO" id="GO:0004673">
    <property type="term" value="F:protein histidine kinase activity"/>
    <property type="evidence" value="ECO:0007669"/>
    <property type="project" value="UniProtKB-EC"/>
</dbReference>
<sequence>MTEDDIIRKYAARQKTLADFGDFATLHDDLDAVLHEACRLVAAALGTRRAKVLELQDDGRSLFLRAGIGWTRDIVGQVRVPMSNHSSESYSINCGRPITSPNIAEETRFEVPQFMRDEGVVALANVPIMLPGGVVYGLLQVDDTRPHHFTEHDIQFLRTYSAILGPLIDRLFKMNALRHSEERFRLTVESITDYAIFVTDPDDIVTDWLPGAQRVFGWTAEEAVGRPGALVYTPEDRKIGQPHRDIDAASRNGSALNMREHLCKDGSRVFIEGVVRALHDRQGLLTGFVKIGQDVTERHKSDESLRTLMEGIPQLVWRSHDRGHWIWASPQWMSFTGQSQDQACQWGWLDVVHPDDRDRAMLAWDRARVEGLLDTEFRIRRSTDKAYLWHRTRSSPVRDKTGRITEWLGTSTEVQAQKEAHERQSVLVAELQHRTRNLISVVRSIATQTMAGTGPTPAFLDRFNDRLSALSRVQGLLSRAEQEPITLRALLRLELDALGAKEGEAVRLDGPQVRIRPTLVQTLALGLHELATNARKYGALSGCGGMLTVRWRVEEGETGRRLMIDWHEEGILRGPVEAETSDGGYGRRLIEKALPYSLGALTSYHLGADCLDCSIDLPLDRPRMAAEMAS</sequence>
<proteinExistence type="predicted"/>
<dbReference type="PROSITE" id="PS50113">
    <property type="entry name" value="PAC"/>
    <property type="match status" value="2"/>
</dbReference>
<keyword evidence="7" id="KW-0288">FMN</keyword>
<dbReference type="Pfam" id="PF07536">
    <property type="entry name" value="HWE_HK"/>
    <property type="match status" value="1"/>
</dbReference>
<protein>
    <recommendedName>
        <fullName evidence="2">histidine kinase</fullName>
        <ecNumber evidence="2">2.7.13.3</ecNumber>
    </recommendedName>
</protein>
<dbReference type="InterPro" id="IPR001610">
    <property type="entry name" value="PAC"/>
</dbReference>
<keyword evidence="13" id="KW-0157">Chromophore</keyword>
<dbReference type="RefSeq" id="WP_135817275.1">
    <property type="nucleotide sequence ID" value="NZ_SRPG01000065.1"/>
</dbReference>
<dbReference type="PROSITE" id="PS50112">
    <property type="entry name" value="PAS"/>
    <property type="match status" value="1"/>
</dbReference>
<dbReference type="Gene3D" id="3.30.450.40">
    <property type="match status" value="1"/>
</dbReference>
<keyword evidence="5" id="KW-0716">Sensory transduction</keyword>
<dbReference type="NCBIfam" id="TIGR00229">
    <property type="entry name" value="sensory_box"/>
    <property type="match status" value="2"/>
</dbReference>
<dbReference type="InterPro" id="IPR029016">
    <property type="entry name" value="GAF-like_dom_sf"/>
</dbReference>
<dbReference type="InterPro" id="IPR013655">
    <property type="entry name" value="PAS_fold_3"/>
</dbReference>
<keyword evidence="19" id="KW-1185">Reference proteome</keyword>
<keyword evidence="15" id="KW-0675">Receptor</keyword>
<keyword evidence="4" id="KW-0597">Phosphoprotein</keyword>
<dbReference type="PANTHER" id="PTHR41523:SF7">
    <property type="entry name" value="HISTIDINE KINASE"/>
    <property type="match status" value="1"/>
</dbReference>
<dbReference type="SMART" id="SM00086">
    <property type="entry name" value="PAC"/>
    <property type="match status" value="2"/>
</dbReference>
<dbReference type="Gene3D" id="3.30.565.10">
    <property type="entry name" value="Histidine kinase-like ATPase, C-terminal domain"/>
    <property type="match status" value="1"/>
</dbReference>
<evidence type="ECO:0000313" key="19">
    <source>
        <dbReference type="Proteomes" id="UP000297972"/>
    </source>
</evidence>
<evidence type="ECO:0000259" key="16">
    <source>
        <dbReference type="PROSITE" id="PS50112"/>
    </source>
</evidence>
<dbReference type="Pfam" id="PF08447">
    <property type="entry name" value="PAS_3"/>
    <property type="match status" value="1"/>
</dbReference>
<keyword evidence="8" id="KW-0808">Transferase</keyword>
<feature type="domain" description="PAC" evidence="17">
    <location>
        <begin position="254"/>
        <end position="307"/>
    </location>
</feature>
<dbReference type="SMART" id="SM00911">
    <property type="entry name" value="HWE_HK"/>
    <property type="match status" value="1"/>
</dbReference>
<evidence type="ECO:0000256" key="15">
    <source>
        <dbReference type="ARBA" id="ARBA00023170"/>
    </source>
</evidence>
<dbReference type="GO" id="GO:0009881">
    <property type="term" value="F:photoreceptor activity"/>
    <property type="evidence" value="ECO:0007669"/>
    <property type="project" value="UniProtKB-KW"/>
</dbReference>
<dbReference type="InterPro" id="IPR003018">
    <property type="entry name" value="GAF"/>
</dbReference>